<dbReference type="InterPro" id="IPR006741">
    <property type="entry name" value="AgrB"/>
</dbReference>
<gene>
    <name evidence="8" type="ORF">ASZ90_019454</name>
</gene>
<keyword evidence="3 7" id="KW-0812">Transmembrane</keyword>
<dbReference type="AlphaFoldDB" id="A0A0W8E3A2"/>
<evidence type="ECO:0000256" key="1">
    <source>
        <dbReference type="ARBA" id="ARBA00022475"/>
    </source>
</evidence>
<keyword evidence="1" id="KW-1003">Cell membrane</keyword>
<reference evidence="8" key="1">
    <citation type="journal article" date="2015" name="Proc. Natl. Acad. Sci. U.S.A.">
        <title>Networks of energetic and metabolic interactions define dynamics in microbial communities.</title>
        <authorList>
            <person name="Embree M."/>
            <person name="Liu J.K."/>
            <person name="Al-Bassam M.M."/>
            <person name="Zengler K."/>
        </authorList>
    </citation>
    <scope>NUCLEOTIDE SEQUENCE</scope>
</reference>
<feature type="transmembrane region" description="Helical" evidence="7">
    <location>
        <begin position="155"/>
        <end position="180"/>
    </location>
</feature>
<sequence length="196" mass="21398">MNSEENDIEIYSYSLEILILLLATMVCVTLLALLLGSVRTTYAFLAVFAAFRCFGGGAHLISGKRCVFVSTVMLVACGYLSCCILIPKQILILLVTGTVLAGQYTIMKWVPAGTAKHQITDNKLRFMQKINMSVSLLIYTIITFLLITAGSFTYALALTLGAILSLLLITPLGYNIVAAIDNTFDSLIKKEVRNNV</sequence>
<dbReference type="EMBL" id="LNQE01001892">
    <property type="protein sequence ID" value="KUG03114.1"/>
    <property type="molecule type" value="Genomic_DNA"/>
</dbReference>
<dbReference type="GO" id="GO:0008233">
    <property type="term" value="F:peptidase activity"/>
    <property type="evidence" value="ECO:0007669"/>
    <property type="project" value="UniProtKB-KW"/>
</dbReference>
<evidence type="ECO:0000313" key="8">
    <source>
        <dbReference type="EMBL" id="KUG03114.1"/>
    </source>
</evidence>
<evidence type="ECO:0000256" key="2">
    <source>
        <dbReference type="ARBA" id="ARBA00022670"/>
    </source>
</evidence>
<proteinExistence type="predicted"/>
<feature type="transmembrane region" description="Helical" evidence="7">
    <location>
        <begin position="12"/>
        <end position="35"/>
    </location>
</feature>
<keyword evidence="2" id="KW-0645">Protease</keyword>
<dbReference type="Pfam" id="PF04647">
    <property type="entry name" value="AgrB"/>
    <property type="match status" value="1"/>
</dbReference>
<dbReference type="GO" id="GO:0009372">
    <property type="term" value="P:quorum sensing"/>
    <property type="evidence" value="ECO:0007669"/>
    <property type="project" value="InterPro"/>
</dbReference>
<keyword evidence="5 7" id="KW-1133">Transmembrane helix</keyword>
<protein>
    <submittedName>
        <fullName evidence="8">Putative membrane protein</fullName>
    </submittedName>
</protein>
<keyword evidence="6 7" id="KW-0472">Membrane</keyword>
<evidence type="ECO:0000256" key="5">
    <source>
        <dbReference type="ARBA" id="ARBA00022989"/>
    </source>
</evidence>
<evidence type="ECO:0000256" key="3">
    <source>
        <dbReference type="ARBA" id="ARBA00022692"/>
    </source>
</evidence>
<evidence type="ECO:0000256" key="6">
    <source>
        <dbReference type="ARBA" id="ARBA00023136"/>
    </source>
</evidence>
<dbReference type="GO" id="GO:0016020">
    <property type="term" value="C:membrane"/>
    <property type="evidence" value="ECO:0007669"/>
    <property type="project" value="InterPro"/>
</dbReference>
<organism evidence="8">
    <name type="scientific">hydrocarbon metagenome</name>
    <dbReference type="NCBI Taxonomy" id="938273"/>
    <lineage>
        <taxon>unclassified sequences</taxon>
        <taxon>metagenomes</taxon>
        <taxon>ecological metagenomes</taxon>
    </lineage>
</organism>
<evidence type="ECO:0000256" key="7">
    <source>
        <dbReference type="SAM" id="Phobius"/>
    </source>
</evidence>
<name>A0A0W8E3A2_9ZZZZ</name>
<keyword evidence="4" id="KW-0378">Hydrolase</keyword>
<accession>A0A0W8E3A2</accession>
<comment type="caution">
    <text evidence="8">The sequence shown here is derived from an EMBL/GenBank/DDBJ whole genome shotgun (WGS) entry which is preliminary data.</text>
</comment>
<dbReference type="GO" id="GO:0006508">
    <property type="term" value="P:proteolysis"/>
    <property type="evidence" value="ECO:0007669"/>
    <property type="project" value="UniProtKB-KW"/>
</dbReference>
<feature type="transmembrane region" description="Helical" evidence="7">
    <location>
        <begin position="42"/>
        <end position="61"/>
    </location>
</feature>
<evidence type="ECO:0000256" key="4">
    <source>
        <dbReference type="ARBA" id="ARBA00022801"/>
    </source>
</evidence>
<feature type="transmembrane region" description="Helical" evidence="7">
    <location>
        <begin position="130"/>
        <end position="149"/>
    </location>
</feature>
<feature type="transmembrane region" description="Helical" evidence="7">
    <location>
        <begin position="67"/>
        <end position="86"/>
    </location>
</feature>